<dbReference type="InterPro" id="IPR000026">
    <property type="entry name" value="N1-like"/>
</dbReference>
<evidence type="ECO:0000256" key="4">
    <source>
        <dbReference type="ARBA" id="ARBA00022759"/>
    </source>
</evidence>
<dbReference type="EMBL" id="MIKG01000027">
    <property type="protein sequence ID" value="RAO73911.1"/>
    <property type="molecule type" value="Genomic_DNA"/>
</dbReference>
<keyword evidence="7" id="KW-0456">Lyase</keyword>
<dbReference type="CDD" id="cd00606">
    <property type="entry name" value="fungal_RNase"/>
    <property type="match status" value="1"/>
</dbReference>
<keyword evidence="4" id="KW-0255">Endonuclease</keyword>
<feature type="chain" id="PRO_5016958743" description="ribonuclease T1" evidence="9">
    <location>
        <begin position="20"/>
        <end position="132"/>
    </location>
</feature>
<dbReference type="GeneID" id="63799137"/>
<evidence type="ECO:0000313" key="11">
    <source>
        <dbReference type="Proteomes" id="UP000249363"/>
    </source>
</evidence>
<comment type="catalytic activity">
    <reaction evidence="8">
        <text>[RNA] containing guanosine + H2O = an [RNA fragment]-3'-guanosine-3'-phosphate + a 5'-hydroxy-ribonucleotide-3'-[RNA fragment].</text>
        <dbReference type="EC" id="4.6.1.24"/>
    </reaction>
</comment>
<dbReference type="GO" id="GO:0003723">
    <property type="term" value="F:RNA binding"/>
    <property type="evidence" value="ECO:0007669"/>
    <property type="project" value="InterPro"/>
</dbReference>
<dbReference type="Proteomes" id="UP000249363">
    <property type="component" value="Unassembled WGS sequence"/>
</dbReference>
<dbReference type="InterPro" id="IPR016191">
    <property type="entry name" value="Ribonuclease/ribotoxin"/>
</dbReference>
<dbReference type="PANTHER" id="PTHR42104">
    <property type="entry name" value="EXTRACELLULAR GUANYL-SPECIFIC RIBONUCLEASE RNTA (AFU_ORTHOLOGUE AFUA_4G03230)"/>
    <property type="match status" value="1"/>
</dbReference>
<evidence type="ECO:0000256" key="9">
    <source>
        <dbReference type="SAM" id="SignalP"/>
    </source>
</evidence>
<evidence type="ECO:0000256" key="6">
    <source>
        <dbReference type="ARBA" id="ARBA00023157"/>
    </source>
</evidence>
<dbReference type="AlphaFoldDB" id="A0A364LDX1"/>
<evidence type="ECO:0000256" key="8">
    <source>
        <dbReference type="ARBA" id="ARBA00034015"/>
    </source>
</evidence>
<dbReference type="SUPFAM" id="SSF53933">
    <property type="entry name" value="Microbial ribonucleases"/>
    <property type="match status" value="1"/>
</dbReference>
<evidence type="ECO:0000256" key="7">
    <source>
        <dbReference type="ARBA" id="ARBA00023239"/>
    </source>
</evidence>
<evidence type="ECO:0000256" key="5">
    <source>
        <dbReference type="ARBA" id="ARBA00022801"/>
    </source>
</evidence>
<dbReference type="EC" id="4.6.1.24" evidence="2"/>
<feature type="signal peptide" evidence="9">
    <location>
        <begin position="1"/>
        <end position="19"/>
    </location>
</feature>
<dbReference type="GO" id="GO:0016787">
    <property type="term" value="F:hydrolase activity"/>
    <property type="evidence" value="ECO:0007669"/>
    <property type="project" value="UniProtKB-KW"/>
</dbReference>
<organism evidence="10 11">
    <name type="scientific">Talaromyces amestolkiae</name>
    <dbReference type="NCBI Taxonomy" id="1196081"/>
    <lineage>
        <taxon>Eukaryota</taxon>
        <taxon>Fungi</taxon>
        <taxon>Dikarya</taxon>
        <taxon>Ascomycota</taxon>
        <taxon>Pezizomycotina</taxon>
        <taxon>Eurotiomycetes</taxon>
        <taxon>Eurotiomycetidae</taxon>
        <taxon>Eurotiales</taxon>
        <taxon>Trichocomaceae</taxon>
        <taxon>Talaromyces</taxon>
        <taxon>Talaromyces sect. Talaromyces</taxon>
    </lineage>
</organism>
<reference evidence="10 11" key="1">
    <citation type="journal article" date="2017" name="Biotechnol. Biofuels">
        <title>Differential beta-glucosidase expression as a function of carbon source availability in Talaromyces amestolkiae: a genomic and proteomic approach.</title>
        <authorList>
            <person name="de Eugenio L.I."/>
            <person name="Mendez-Liter J.A."/>
            <person name="Nieto-Dominguez M."/>
            <person name="Alonso L."/>
            <person name="Gil-Munoz J."/>
            <person name="Barriuso J."/>
            <person name="Prieto A."/>
            <person name="Martinez M.J."/>
        </authorList>
    </citation>
    <scope>NUCLEOTIDE SEQUENCE [LARGE SCALE GENOMIC DNA]</scope>
    <source>
        <strain evidence="10 11">CIB</strain>
    </source>
</reference>
<evidence type="ECO:0000256" key="1">
    <source>
        <dbReference type="ARBA" id="ARBA00009006"/>
    </source>
</evidence>
<keyword evidence="6" id="KW-1015">Disulfide bond</keyword>
<evidence type="ECO:0000256" key="2">
    <source>
        <dbReference type="ARBA" id="ARBA00012549"/>
    </source>
</evidence>
<dbReference type="GO" id="GO:0046589">
    <property type="term" value="F:ribonuclease T1 activity"/>
    <property type="evidence" value="ECO:0007669"/>
    <property type="project" value="UniProtKB-EC"/>
</dbReference>
<dbReference type="Gene3D" id="3.10.450.30">
    <property type="entry name" value="Microbial ribonucleases"/>
    <property type="match status" value="1"/>
</dbReference>
<keyword evidence="11" id="KW-1185">Reference proteome</keyword>
<evidence type="ECO:0000256" key="3">
    <source>
        <dbReference type="ARBA" id="ARBA00022722"/>
    </source>
</evidence>
<name>A0A364LDX1_TALAM</name>
<evidence type="ECO:0000313" key="10">
    <source>
        <dbReference type="EMBL" id="RAO73911.1"/>
    </source>
</evidence>
<comment type="caution">
    <text evidence="10">The sequence shown here is derived from an EMBL/GenBank/DDBJ whole genome shotgun (WGS) entry which is preliminary data.</text>
</comment>
<keyword evidence="5" id="KW-0378">Hydrolase</keyword>
<protein>
    <recommendedName>
        <fullName evidence="2">ribonuclease T1</fullName>
        <ecNumber evidence="2">4.6.1.24</ecNumber>
    </recommendedName>
</protein>
<sequence>MQFTKVAAATFFLISSVYAAAPVQKRASCVEYCGSTCYWQSDIDDALNQGYSLLQSGKTDDDYPHQYNDDEGFDFPVSGPWYEYPILSSYKVFTGGSPGTDRVIFNGDGDYAGLITHTGASSYDGFVECDAA</sequence>
<comment type="similarity">
    <text evidence="1">Belongs to the ribonuclease N1/T1 family.</text>
</comment>
<dbReference type="Pfam" id="PF00545">
    <property type="entry name" value="Ribonuclease"/>
    <property type="match status" value="1"/>
</dbReference>
<gene>
    <name evidence="10" type="ORF">BHQ10_009923</name>
</gene>
<dbReference type="PANTHER" id="PTHR42104:SF1">
    <property type="entry name" value="EXTRACELLULAR GUANYL-SPECIFIC RIBONUCLEASE RNTA (AFU_ORTHOLOGUE AFUA_4G03230)"/>
    <property type="match status" value="1"/>
</dbReference>
<dbReference type="OrthoDB" id="5425539at2759"/>
<accession>A0A364LDX1</accession>
<proteinExistence type="inferred from homology"/>
<keyword evidence="3" id="KW-0540">Nuclease</keyword>
<dbReference type="RefSeq" id="XP_040738425.1">
    <property type="nucleotide sequence ID" value="XM_040882891.1"/>
</dbReference>
<keyword evidence="9" id="KW-0732">Signal</keyword>